<dbReference type="SFLD" id="SFLDF00027">
    <property type="entry name" value="p-type_atpase"/>
    <property type="match status" value="1"/>
</dbReference>
<evidence type="ECO:0000256" key="7">
    <source>
        <dbReference type="ARBA" id="ARBA00023136"/>
    </source>
</evidence>
<dbReference type="GO" id="GO:0016887">
    <property type="term" value="F:ATP hydrolysis activity"/>
    <property type="evidence" value="ECO:0007669"/>
    <property type="project" value="InterPro"/>
</dbReference>
<keyword evidence="6 8" id="KW-1133">Transmembrane helix</keyword>
<evidence type="ECO:0000256" key="4">
    <source>
        <dbReference type="ARBA" id="ARBA00022840"/>
    </source>
</evidence>
<keyword evidence="2 8" id="KW-0812">Transmembrane</keyword>
<dbReference type="AlphaFoldDB" id="E6QS88"/>
<dbReference type="Pfam" id="PF00702">
    <property type="entry name" value="Hydrolase"/>
    <property type="match status" value="1"/>
</dbReference>
<keyword evidence="7 8" id="KW-0472">Membrane</keyword>
<evidence type="ECO:0000256" key="1">
    <source>
        <dbReference type="ARBA" id="ARBA00004141"/>
    </source>
</evidence>
<dbReference type="SFLD" id="SFLDS00003">
    <property type="entry name" value="Haloacid_Dehalogenase"/>
    <property type="match status" value="1"/>
</dbReference>
<dbReference type="Gene3D" id="3.40.50.1000">
    <property type="entry name" value="HAD superfamily/HAD-like"/>
    <property type="match status" value="1"/>
</dbReference>
<dbReference type="PRINTS" id="PR00119">
    <property type="entry name" value="CATATPASE"/>
</dbReference>
<accession>E6QS88</accession>
<dbReference type="InterPro" id="IPR027256">
    <property type="entry name" value="P-typ_ATPase_IB"/>
</dbReference>
<dbReference type="GO" id="GO:0016020">
    <property type="term" value="C:membrane"/>
    <property type="evidence" value="ECO:0007669"/>
    <property type="project" value="UniProtKB-SubCell"/>
</dbReference>
<dbReference type="InterPro" id="IPR023214">
    <property type="entry name" value="HAD_sf"/>
</dbReference>
<organism evidence="9">
    <name type="scientific">mine drainage metagenome</name>
    <dbReference type="NCBI Taxonomy" id="410659"/>
    <lineage>
        <taxon>unclassified sequences</taxon>
        <taxon>metagenomes</taxon>
        <taxon>ecological metagenomes</taxon>
    </lineage>
</organism>
<keyword evidence="3" id="KW-0547">Nucleotide-binding</keyword>
<evidence type="ECO:0000313" key="9">
    <source>
        <dbReference type="EMBL" id="CBI10110.1"/>
    </source>
</evidence>
<proteinExistence type="predicted"/>
<dbReference type="Gene3D" id="1.20.1110.10">
    <property type="entry name" value="Calcium-transporting ATPase, transmembrane domain"/>
    <property type="match status" value="1"/>
</dbReference>
<comment type="subcellular location">
    <subcellularLocation>
        <location evidence="1">Membrane</location>
        <topology evidence="1">Multi-pass membrane protein</topology>
    </subcellularLocation>
</comment>
<dbReference type="PANTHER" id="PTHR43520">
    <property type="entry name" value="ATP7, ISOFORM B"/>
    <property type="match status" value="1"/>
</dbReference>
<keyword evidence="5" id="KW-1278">Translocase</keyword>
<dbReference type="InterPro" id="IPR036412">
    <property type="entry name" value="HAD-like_sf"/>
</dbReference>
<protein>
    <submittedName>
        <fullName evidence="9">Copper-transporting P-type ATPase</fullName>
    </submittedName>
</protein>
<feature type="transmembrane region" description="Helical" evidence="8">
    <location>
        <begin position="354"/>
        <end position="372"/>
    </location>
</feature>
<keyword evidence="4" id="KW-0067">ATP-binding</keyword>
<evidence type="ECO:0000256" key="3">
    <source>
        <dbReference type="ARBA" id="ARBA00022741"/>
    </source>
</evidence>
<dbReference type="PRINTS" id="PR00120">
    <property type="entry name" value="HATPASE"/>
</dbReference>
<dbReference type="InterPro" id="IPR001757">
    <property type="entry name" value="P_typ_ATPase"/>
</dbReference>
<gene>
    <name evidence="9" type="ORF">CARN7_0872</name>
</gene>
<evidence type="ECO:0000256" key="5">
    <source>
        <dbReference type="ARBA" id="ARBA00022967"/>
    </source>
</evidence>
<dbReference type="InterPro" id="IPR044492">
    <property type="entry name" value="P_typ_ATPase_HD_dom"/>
</dbReference>
<dbReference type="InterPro" id="IPR018303">
    <property type="entry name" value="ATPase_P-typ_P_site"/>
</dbReference>
<dbReference type="SUPFAM" id="SSF56784">
    <property type="entry name" value="HAD-like"/>
    <property type="match status" value="1"/>
</dbReference>
<dbReference type="GO" id="GO:0043682">
    <property type="term" value="F:P-type divalent copper transporter activity"/>
    <property type="evidence" value="ECO:0007669"/>
    <property type="project" value="TreeGrafter"/>
</dbReference>
<dbReference type="SFLD" id="SFLDG00002">
    <property type="entry name" value="C1.7:_P-type_atpase_like"/>
    <property type="match status" value="1"/>
</dbReference>
<feature type="transmembrane region" description="Helical" evidence="8">
    <location>
        <begin position="325"/>
        <end position="348"/>
    </location>
</feature>
<dbReference type="PROSITE" id="PS01229">
    <property type="entry name" value="COF_2"/>
    <property type="match status" value="1"/>
</dbReference>
<evidence type="ECO:0000256" key="8">
    <source>
        <dbReference type="SAM" id="Phobius"/>
    </source>
</evidence>
<dbReference type="PROSITE" id="PS00154">
    <property type="entry name" value="ATPASE_E1_E2"/>
    <property type="match status" value="1"/>
</dbReference>
<name>E6QS88_9ZZZZ</name>
<dbReference type="PANTHER" id="PTHR43520:SF8">
    <property type="entry name" value="P-TYPE CU(+) TRANSPORTER"/>
    <property type="match status" value="1"/>
</dbReference>
<dbReference type="GO" id="GO:0055070">
    <property type="term" value="P:copper ion homeostasis"/>
    <property type="evidence" value="ECO:0007669"/>
    <property type="project" value="TreeGrafter"/>
</dbReference>
<feature type="transmembrane region" description="Helical" evidence="8">
    <location>
        <begin position="12"/>
        <end position="39"/>
    </location>
</feature>
<dbReference type="NCBIfam" id="TIGR01494">
    <property type="entry name" value="ATPase_P-type"/>
    <property type="match status" value="1"/>
</dbReference>
<comment type="caution">
    <text evidence="9">The sequence shown here is derived from an EMBL/GenBank/DDBJ whole genome shotgun (WGS) entry which is preliminary data.</text>
</comment>
<sequence>MLWLFFGPAPAITTALISAVAVLVVACPCAMGLATPAAIMVGTGRAAEMGVLFRKGEALETLSHVDMVLFDKTGTLTEGRPALVDLLADSPQEALRLAAGLESNSEHPLALAVLAAAQAQGVVPEPVTDFSAIPGFGIQGKVNGRHVLLGARRFVEREGIDIGHWATKAKDLEAEGKTVVFLAADQLPLALLAIADPIKSDAAAVVAAMKKLGLRVGMVTGDGQRTAESVARALGIDEVHAEVLPADKAGVVTALQQLGRHVAFVGDGINDAPALAQADVGIALASGTDIAIEAADVTLTRGELAGVPTALIAARKTMSNIRGNLFWAFFYNILLIPVAAGVLIPFYGIHLNPMLAGVAMGTSSIFVLGNSMRLKRLRPWKTSN</sequence>
<reference evidence="9" key="1">
    <citation type="submission" date="2009-10" db="EMBL/GenBank/DDBJ databases">
        <title>Diversity of trophic interactions inside an arsenic-rich microbial ecosystem.</title>
        <authorList>
            <person name="Bertin P.N."/>
            <person name="Heinrich-Salmeron A."/>
            <person name="Pelletier E."/>
            <person name="Goulhen-Chollet F."/>
            <person name="Arsene-Ploetze F."/>
            <person name="Gallien S."/>
            <person name="Calteau A."/>
            <person name="Vallenet D."/>
            <person name="Casiot C."/>
            <person name="Chane-Woon-Ming B."/>
            <person name="Giloteaux L."/>
            <person name="Barakat M."/>
            <person name="Bonnefoy V."/>
            <person name="Bruneel O."/>
            <person name="Chandler M."/>
            <person name="Cleiss J."/>
            <person name="Duran R."/>
            <person name="Elbaz-Poulichet F."/>
            <person name="Fonknechten N."/>
            <person name="Lauga B."/>
            <person name="Mornico D."/>
            <person name="Ortet P."/>
            <person name="Schaeffer C."/>
            <person name="Siguier P."/>
            <person name="Alexander Thil Smith A."/>
            <person name="Van Dorsselaer A."/>
            <person name="Weissenbach J."/>
            <person name="Medigue C."/>
            <person name="Le Paslier D."/>
        </authorList>
    </citation>
    <scope>NUCLEOTIDE SEQUENCE</scope>
</reference>
<dbReference type="EMBL" id="CABR01000070">
    <property type="protein sequence ID" value="CBI10110.1"/>
    <property type="molecule type" value="Genomic_DNA"/>
</dbReference>
<evidence type="ECO:0000256" key="6">
    <source>
        <dbReference type="ARBA" id="ARBA00022989"/>
    </source>
</evidence>
<dbReference type="GO" id="GO:0005507">
    <property type="term" value="F:copper ion binding"/>
    <property type="evidence" value="ECO:0007669"/>
    <property type="project" value="TreeGrafter"/>
</dbReference>
<dbReference type="NCBIfam" id="TIGR01525">
    <property type="entry name" value="ATPase-IB_hvy"/>
    <property type="match status" value="1"/>
</dbReference>
<dbReference type="InterPro" id="IPR023299">
    <property type="entry name" value="ATPase_P-typ_cyto_dom_N"/>
</dbReference>
<evidence type="ECO:0000256" key="2">
    <source>
        <dbReference type="ARBA" id="ARBA00022692"/>
    </source>
</evidence>
<dbReference type="Gene3D" id="3.40.1110.10">
    <property type="entry name" value="Calcium-transporting ATPase, cytoplasmic domain N"/>
    <property type="match status" value="1"/>
</dbReference>
<dbReference type="GO" id="GO:0005524">
    <property type="term" value="F:ATP binding"/>
    <property type="evidence" value="ECO:0007669"/>
    <property type="project" value="UniProtKB-KW"/>
</dbReference>